<dbReference type="InterPro" id="IPR031333">
    <property type="entry name" value="Daxx_N"/>
</dbReference>
<feature type="region of interest" description="Disordered" evidence="23">
    <location>
        <begin position="392"/>
        <end position="717"/>
    </location>
</feature>
<dbReference type="KEGG" id="char:122130680"/>
<evidence type="ECO:0000256" key="2">
    <source>
        <dbReference type="ARBA" id="ARBA00004496"/>
    </source>
</evidence>
<feature type="compositionally biased region" description="Polar residues" evidence="23">
    <location>
        <begin position="520"/>
        <end position="547"/>
    </location>
</feature>
<feature type="coiled-coil region" evidence="22">
    <location>
        <begin position="197"/>
        <end position="227"/>
    </location>
</feature>
<dbReference type="GO" id="GO:0005694">
    <property type="term" value="C:chromosome"/>
    <property type="evidence" value="ECO:0007669"/>
    <property type="project" value="UniProtKB-SubCell"/>
</dbReference>
<keyword evidence="11" id="KW-0597">Phosphoprotein</keyword>
<evidence type="ECO:0000256" key="1">
    <source>
        <dbReference type="ARBA" id="ARBA00004286"/>
    </source>
</evidence>
<dbReference type="Pfam" id="PF03344">
    <property type="entry name" value="Daxx"/>
    <property type="match status" value="1"/>
</dbReference>
<name>A0A8M1KBR9_CLUHA</name>
<dbReference type="GeneID" id="122130680"/>
<dbReference type="AlphaFoldDB" id="A0A8M1KBR9"/>
<evidence type="ECO:0000256" key="3">
    <source>
        <dbReference type="ARBA" id="ARBA00004604"/>
    </source>
</evidence>
<evidence type="ECO:0000256" key="11">
    <source>
        <dbReference type="ARBA" id="ARBA00022553"/>
    </source>
</evidence>
<feature type="compositionally biased region" description="Low complexity" evidence="23">
    <location>
        <begin position="548"/>
        <end position="559"/>
    </location>
</feature>
<dbReference type="GO" id="GO:0016605">
    <property type="term" value="C:PML body"/>
    <property type="evidence" value="ECO:0007669"/>
    <property type="project" value="TreeGrafter"/>
</dbReference>
<dbReference type="Proteomes" id="UP000515152">
    <property type="component" value="Unplaced"/>
</dbReference>
<feature type="compositionally biased region" description="Low complexity" evidence="23">
    <location>
        <begin position="18"/>
        <end position="27"/>
    </location>
</feature>
<dbReference type="GO" id="GO:0006334">
    <property type="term" value="P:nucleosome assembly"/>
    <property type="evidence" value="ECO:0007669"/>
    <property type="project" value="TreeGrafter"/>
</dbReference>
<feature type="compositionally biased region" description="Acidic residues" evidence="23">
    <location>
        <begin position="502"/>
        <end position="519"/>
    </location>
</feature>
<evidence type="ECO:0000259" key="24">
    <source>
        <dbReference type="Pfam" id="PF03344"/>
    </source>
</evidence>
<dbReference type="GO" id="GO:0006915">
    <property type="term" value="P:apoptotic process"/>
    <property type="evidence" value="ECO:0007669"/>
    <property type="project" value="UniProtKB-KW"/>
</dbReference>
<evidence type="ECO:0000256" key="19">
    <source>
        <dbReference type="ARBA" id="ARBA00023242"/>
    </source>
</evidence>
<proteinExistence type="inferred from homology"/>
<dbReference type="GO" id="GO:0003714">
    <property type="term" value="F:transcription corepressor activity"/>
    <property type="evidence" value="ECO:0007669"/>
    <property type="project" value="Ensembl"/>
</dbReference>
<dbReference type="GO" id="GO:0050681">
    <property type="term" value="F:nuclear androgen receptor binding"/>
    <property type="evidence" value="ECO:0007669"/>
    <property type="project" value="TreeGrafter"/>
</dbReference>
<dbReference type="Pfam" id="PF20920">
    <property type="entry name" value="DAXX_hist_bd"/>
    <property type="match status" value="1"/>
</dbReference>
<gene>
    <name evidence="27 28 29" type="primary">daxx</name>
</gene>
<evidence type="ECO:0000256" key="7">
    <source>
        <dbReference type="ARBA" id="ARBA00022454"/>
    </source>
</evidence>
<dbReference type="GeneTree" id="ENSGT00390000009448"/>
<organism evidence="26 28">
    <name type="scientific">Clupea harengus</name>
    <name type="common">Atlantic herring</name>
    <dbReference type="NCBI Taxonomy" id="7950"/>
    <lineage>
        <taxon>Eukaryota</taxon>
        <taxon>Metazoa</taxon>
        <taxon>Chordata</taxon>
        <taxon>Craniata</taxon>
        <taxon>Vertebrata</taxon>
        <taxon>Euteleostomi</taxon>
        <taxon>Actinopterygii</taxon>
        <taxon>Neopterygii</taxon>
        <taxon>Teleostei</taxon>
        <taxon>Clupei</taxon>
        <taxon>Clupeiformes</taxon>
        <taxon>Clupeoidei</taxon>
        <taxon>Clupeidae</taxon>
        <taxon>Clupea</taxon>
    </lineage>
</organism>
<keyword evidence="19" id="KW-0539">Nucleus</keyword>
<evidence type="ECO:0000256" key="5">
    <source>
        <dbReference type="ARBA" id="ARBA00008592"/>
    </source>
</evidence>
<evidence type="ECO:0000313" key="26">
    <source>
        <dbReference type="Proteomes" id="UP000515152"/>
    </source>
</evidence>
<dbReference type="FunFam" id="1.20.58.2170:FF:000001">
    <property type="entry name" value="Death domain-associated protein 6"/>
    <property type="match status" value="1"/>
</dbReference>
<comment type="similarity">
    <text evidence="5">Belongs to the DAXX family.</text>
</comment>
<evidence type="ECO:0000256" key="20">
    <source>
        <dbReference type="ARBA" id="ARBA00029641"/>
    </source>
</evidence>
<dbReference type="FunFam" id="1.10.8.810:FF:000001">
    <property type="entry name" value="Death domain-associated protein 6"/>
    <property type="match status" value="1"/>
</dbReference>
<dbReference type="GO" id="GO:0042981">
    <property type="term" value="P:regulation of apoptotic process"/>
    <property type="evidence" value="ECO:0007669"/>
    <property type="project" value="TreeGrafter"/>
</dbReference>
<keyword evidence="12" id="KW-0053">Apoptosis</keyword>
<dbReference type="GO" id="GO:0003713">
    <property type="term" value="F:transcription coactivator activity"/>
    <property type="evidence" value="ECO:0007669"/>
    <property type="project" value="TreeGrafter"/>
</dbReference>
<dbReference type="RefSeq" id="XP_042561342.1">
    <property type="nucleotide sequence ID" value="XM_042705408.1"/>
</dbReference>
<dbReference type="GO" id="GO:0042393">
    <property type="term" value="F:histone binding"/>
    <property type="evidence" value="ECO:0007669"/>
    <property type="project" value="TreeGrafter"/>
</dbReference>
<evidence type="ECO:0000256" key="6">
    <source>
        <dbReference type="ARBA" id="ARBA00019298"/>
    </source>
</evidence>
<evidence type="ECO:0000313" key="29">
    <source>
        <dbReference type="RefSeq" id="XP_042561343.1"/>
    </source>
</evidence>
<evidence type="ECO:0000256" key="12">
    <source>
        <dbReference type="ARBA" id="ARBA00022703"/>
    </source>
</evidence>
<feature type="compositionally biased region" description="Basic and acidic residues" evidence="23">
    <location>
        <begin position="176"/>
        <end position="188"/>
    </location>
</feature>
<evidence type="ECO:0000313" key="27">
    <source>
        <dbReference type="RefSeq" id="XP_042561341.1"/>
    </source>
</evidence>
<dbReference type="GO" id="GO:0005730">
    <property type="term" value="C:nucleolus"/>
    <property type="evidence" value="ECO:0007669"/>
    <property type="project" value="UniProtKB-SubCell"/>
</dbReference>
<dbReference type="GO" id="GO:0005737">
    <property type="term" value="C:cytoplasm"/>
    <property type="evidence" value="ECO:0007669"/>
    <property type="project" value="UniProtKB-SubCell"/>
</dbReference>
<keyword evidence="14" id="KW-0156">Chromatin regulator</keyword>
<evidence type="ECO:0000256" key="10">
    <source>
        <dbReference type="ARBA" id="ARBA00022499"/>
    </source>
</evidence>
<feature type="compositionally biased region" description="Acidic residues" evidence="23">
    <location>
        <begin position="419"/>
        <end position="462"/>
    </location>
</feature>
<comment type="subcellular location">
    <subcellularLocation>
        <location evidence="1">Chromosome</location>
    </subcellularLocation>
    <subcellularLocation>
        <location evidence="2">Cytoplasm</location>
    </subcellularLocation>
    <subcellularLocation>
        <location evidence="21">Nucleus</location>
        <location evidence="21">Nuclear body</location>
    </subcellularLocation>
    <subcellularLocation>
        <location evidence="3">Nucleus</location>
        <location evidence="3">Nucleolus</location>
    </subcellularLocation>
    <subcellularLocation>
        <location evidence="4">Nucleus</location>
        <location evidence="4">Nucleoplasm</location>
    </subcellularLocation>
</comment>
<keyword evidence="26" id="KW-1185">Reference proteome</keyword>
<dbReference type="RefSeq" id="XP_042561343.1">
    <property type="nucleotide sequence ID" value="XM_042705409.1"/>
</dbReference>
<keyword evidence="13" id="KW-0832">Ubl conjugation</keyword>
<evidence type="ECO:0000259" key="25">
    <source>
        <dbReference type="Pfam" id="PF20920"/>
    </source>
</evidence>
<evidence type="ECO:0000256" key="14">
    <source>
        <dbReference type="ARBA" id="ARBA00022853"/>
    </source>
</evidence>
<evidence type="ECO:0000256" key="13">
    <source>
        <dbReference type="ARBA" id="ARBA00022843"/>
    </source>
</evidence>
<dbReference type="CDD" id="cd13150">
    <property type="entry name" value="DAXX_histone_binding"/>
    <property type="match status" value="1"/>
</dbReference>
<evidence type="ECO:0000256" key="21">
    <source>
        <dbReference type="ARBA" id="ARBA00034306"/>
    </source>
</evidence>
<reference evidence="27 28" key="1">
    <citation type="submission" date="2025-04" db="UniProtKB">
        <authorList>
            <consortium name="RefSeq"/>
        </authorList>
    </citation>
    <scope>IDENTIFICATION</scope>
</reference>
<dbReference type="CTD" id="1616"/>
<keyword evidence="8" id="KW-0963">Cytoplasm</keyword>
<feature type="compositionally biased region" description="Polar residues" evidence="23">
    <location>
        <begin position="668"/>
        <end position="690"/>
    </location>
</feature>
<evidence type="ECO:0000313" key="28">
    <source>
        <dbReference type="RefSeq" id="XP_042561342.1"/>
    </source>
</evidence>
<dbReference type="InterPro" id="IPR046378">
    <property type="entry name" value="DAXX_histone-bd"/>
</dbReference>
<accession>A0A8M1KBR9</accession>
<keyword evidence="10" id="KW-1017">Isopeptide bond</keyword>
<evidence type="ECO:0000256" key="8">
    <source>
        <dbReference type="ARBA" id="ARBA00022490"/>
    </source>
</evidence>
<feature type="compositionally biased region" description="Acidic residues" evidence="23">
    <location>
        <begin position="469"/>
        <end position="478"/>
    </location>
</feature>
<keyword evidence="16 22" id="KW-0175">Coiled coil</keyword>
<dbReference type="OrthoDB" id="7492809at2759"/>
<feature type="compositionally biased region" description="Polar residues" evidence="23">
    <location>
        <begin position="480"/>
        <end position="491"/>
    </location>
</feature>
<evidence type="ECO:0000256" key="23">
    <source>
        <dbReference type="SAM" id="MobiDB-lite"/>
    </source>
</evidence>
<evidence type="ECO:0000256" key="17">
    <source>
        <dbReference type="ARBA" id="ARBA00023163"/>
    </source>
</evidence>
<feature type="compositionally biased region" description="Basic and acidic residues" evidence="23">
    <location>
        <begin position="148"/>
        <end position="158"/>
    </location>
</feature>
<keyword evidence="17" id="KW-0804">Transcription</keyword>
<dbReference type="RefSeq" id="XP_042561341.1">
    <property type="nucleotide sequence ID" value="XM_042705407.1"/>
</dbReference>
<keyword evidence="9" id="KW-0678">Repressor</keyword>
<feature type="region of interest" description="Disordered" evidence="23">
    <location>
        <begin position="135"/>
        <end position="193"/>
    </location>
</feature>
<dbReference type="PANTHER" id="PTHR12766">
    <property type="entry name" value="DEATH DOMAIN-ASSOCIATED PROTEIN 6 DAXX"/>
    <property type="match status" value="1"/>
</dbReference>
<feature type="compositionally biased region" description="Basic and acidic residues" evidence="23">
    <location>
        <begin position="409"/>
        <end position="418"/>
    </location>
</feature>
<keyword evidence="15" id="KW-0805">Transcription regulation</keyword>
<dbReference type="PANTHER" id="PTHR12766:SF7">
    <property type="entry name" value="DEATH DOMAIN-ASSOCIATED PROTEIN 6"/>
    <property type="match status" value="1"/>
</dbReference>
<protein>
    <recommendedName>
        <fullName evidence="6">Death domain-associated protein 6</fullName>
    </recommendedName>
    <alternativeName>
        <fullName evidence="20">Daxx</fullName>
    </alternativeName>
</protein>
<keyword evidence="7" id="KW-0158">Chromosome</keyword>
<evidence type="ECO:0000256" key="9">
    <source>
        <dbReference type="ARBA" id="ARBA00022491"/>
    </source>
</evidence>
<keyword evidence="18" id="KW-0143">Chaperone</keyword>
<feature type="region of interest" description="Disordered" evidence="23">
    <location>
        <begin position="1"/>
        <end position="39"/>
    </location>
</feature>
<evidence type="ECO:0000256" key="22">
    <source>
        <dbReference type="SAM" id="Coils"/>
    </source>
</evidence>
<feature type="compositionally biased region" description="Polar residues" evidence="23">
    <location>
        <begin position="578"/>
        <end position="600"/>
    </location>
</feature>
<evidence type="ECO:0000256" key="4">
    <source>
        <dbReference type="ARBA" id="ARBA00004642"/>
    </source>
</evidence>
<feature type="domain" description="Daxx histone-binding" evidence="25">
    <location>
        <begin position="306"/>
        <end position="390"/>
    </location>
</feature>
<dbReference type="CDD" id="cd13151">
    <property type="entry name" value="DAXX_helical_bundle"/>
    <property type="match status" value="1"/>
</dbReference>
<evidence type="ECO:0000256" key="15">
    <source>
        <dbReference type="ARBA" id="ARBA00023015"/>
    </source>
</evidence>
<evidence type="ECO:0000256" key="18">
    <source>
        <dbReference type="ARBA" id="ARBA00023186"/>
    </source>
</evidence>
<evidence type="ECO:0000256" key="16">
    <source>
        <dbReference type="ARBA" id="ARBA00023054"/>
    </source>
</evidence>
<feature type="domain" description="Daxx N-terminal Rassf1C-interacting" evidence="24">
    <location>
        <begin position="46"/>
        <end position="141"/>
    </location>
</feature>
<sequence length="717" mass="80036">MDSIIILDDDEEEEKSEPSSSISPRSSAFKPSKNVQAPTHITQSPFASAKKDSHVLQKENETLFAEFVEHCKPHTTDCSEVLTFLQSRHTKASPDFLSSVEFRNTLGRCLTKAQASTAKTFVYINELCTVLKQHSTKRRTTAHTLPPAEEKTQKRTDGEAEGGSPAEVTPSTSGTQDEHGNEGQEEKKTKRASRRQIAYLENLLKVYNDEIKRLQERELSVDDLEEEDSSYIQEHKLKRKMMKIYDKLCELKSCNSLTGRVIEQRISYKGSRHPEINKKIERYINSPEVRWNPPDYRDILQLVQRSNQRHCLSLSRSQLSQIAQDAFQETGRRLQDRRHLDMVYNFGSHLTDVFKPNTDPALSDSGLARKLRTNREVAISSLEEVITKFAMKQGDTEEEERKKRQKANQKKEENTGKVEEEEEKEEEEKEEEEKEDESGGDEEEEEDEDDDVSSDPDIEEEIQASNSQEGDEEDEGNDEPTNASDGENQGSEDLPSVKSSVLDEEEEEEGGGEEEEGTSENDQQSVSSSHRGASTDTSPPEQPTTENPSPSDSPSQSEPVKTNPLEDSQWRSPISPAQPITTNTDSLPPSPAVVSTNQDLLLTPCDTKATNGHPSPPSPVKTDSAWSSRKRRKSVDLIPQTTSSKRHKANSMSGSESDIPLDMGVASSPLQADSTRADSPTQETVSSSQMTPPPKANKIDAATQCDPEEVIVLSDSD</sequence>